<dbReference type="HAMAP" id="MF_01526">
    <property type="entry name" value="UPF0342"/>
    <property type="match status" value="1"/>
</dbReference>
<dbReference type="InterPro" id="IPR023378">
    <property type="entry name" value="YheA/YmcA-like_dom_sf"/>
</dbReference>
<dbReference type="OrthoDB" id="9811402at2"/>
<evidence type="ECO:0000313" key="3">
    <source>
        <dbReference type="Proteomes" id="UP000441354"/>
    </source>
</evidence>
<name>A0A7V7RJF6_9BACI</name>
<gene>
    <name evidence="2" type="ORF">F7732_17385</name>
</gene>
<comment type="caution">
    <text evidence="2">The sequence shown here is derived from an EMBL/GenBank/DDBJ whole genome shotgun (WGS) entry which is preliminary data.</text>
</comment>
<dbReference type="Gene3D" id="1.20.1500.10">
    <property type="entry name" value="YheA/YmcA-like"/>
    <property type="match status" value="1"/>
</dbReference>
<organism evidence="2 3">
    <name type="scientific">Bacillus mesophilum</name>
    <dbReference type="NCBI Taxonomy" id="1071718"/>
    <lineage>
        <taxon>Bacteria</taxon>
        <taxon>Bacillati</taxon>
        <taxon>Bacillota</taxon>
        <taxon>Bacilli</taxon>
        <taxon>Bacillales</taxon>
        <taxon>Bacillaceae</taxon>
        <taxon>Bacillus</taxon>
    </lineage>
</organism>
<protein>
    <recommendedName>
        <fullName evidence="1">UPF0342 protein F7732_17385</fullName>
    </recommendedName>
</protein>
<sequence length="116" mass="13204">MAVNVFDSAYELEKTVRQSEEYASLKKAYDEVNADPSAKSMFDNFRNIQLELQQKQMSGQEISQEEVEQAQKAVALVQQHDKISALMEAEQRMSMVIAELNKIIMKPLEDLYGAAE</sequence>
<dbReference type="EMBL" id="WBOT01000006">
    <property type="protein sequence ID" value="KAB2330982.1"/>
    <property type="molecule type" value="Genomic_DNA"/>
</dbReference>
<dbReference type="Pfam" id="PF06133">
    <property type="entry name" value="Com_YlbF"/>
    <property type="match status" value="1"/>
</dbReference>
<keyword evidence="3" id="KW-1185">Reference proteome</keyword>
<dbReference type="RefSeq" id="WP_151575346.1">
    <property type="nucleotide sequence ID" value="NZ_WBOT01000006.1"/>
</dbReference>
<accession>A0A7V7RJF6</accession>
<reference evidence="2 3" key="1">
    <citation type="journal article" date="2014" name="Arch. Microbiol.">
        <title>Bacillus mesophilum sp. nov., strain IITR-54T, a novel 4-chlorobiphenyl dechlorinating bacterium.</title>
        <authorList>
            <person name="Manickam N."/>
            <person name="Singh N.K."/>
            <person name="Bajaj A."/>
            <person name="Kumar R.M."/>
            <person name="Kaur G."/>
            <person name="Kaur N."/>
            <person name="Bala M."/>
            <person name="Kumar A."/>
            <person name="Mayilraj S."/>
        </authorList>
    </citation>
    <scope>NUCLEOTIDE SEQUENCE [LARGE SCALE GENOMIC DNA]</scope>
    <source>
        <strain evidence="2 3">IITR-54</strain>
    </source>
</reference>
<comment type="similarity">
    <text evidence="1">Belongs to the UPF0342 family.</text>
</comment>
<dbReference type="SUPFAM" id="SSF158622">
    <property type="entry name" value="YheA/YmcA-like"/>
    <property type="match status" value="1"/>
</dbReference>
<proteinExistence type="inferred from homology"/>
<evidence type="ECO:0000256" key="1">
    <source>
        <dbReference type="HAMAP-Rule" id="MF_01526"/>
    </source>
</evidence>
<evidence type="ECO:0000313" key="2">
    <source>
        <dbReference type="EMBL" id="KAB2330982.1"/>
    </source>
</evidence>
<dbReference type="Proteomes" id="UP000441354">
    <property type="component" value="Unassembled WGS sequence"/>
</dbReference>
<dbReference type="AlphaFoldDB" id="A0A7V7RJF6"/>
<dbReference type="InterPro" id="IPR010368">
    <property type="entry name" value="Com_YlbF"/>
</dbReference>